<dbReference type="Proteomes" id="UP000011958">
    <property type="component" value="Unassembled WGS sequence"/>
</dbReference>
<dbReference type="InterPro" id="IPR019349">
    <property type="entry name" value="Ribosomal_mS35_mit"/>
</dbReference>
<dbReference type="AlphaFoldDB" id="M7NQZ7"/>
<evidence type="ECO:0000313" key="2">
    <source>
        <dbReference type="EMBL" id="EMR09677.1"/>
    </source>
</evidence>
<dbReference type="VEuPathDB" id="FungiDB:PNEG_01865"/>
<evidence type="ECO:0000313" key="3">
    <source>
        <dbReference type="Proteomes" id="UP000011958"/>
    </source>
</evidence>
<reference evidence="3" key="1">
    <citation type="journal article" date="2016" name="Nat. Commun.">
        <title>Genome analysis of three Pneumocystis species reveals adaptation mechanisms to life exclusively in mammalian hosts.</title>
        <authorList>
            <person name="Ma L."/>
            <person name="Chen Z."/>
            <person name="Huang D.W."/>
            <person name="Kutty G."/>
            <person name="Ishihara M."/>
            <person name="Wang H."/>
            <person name="Abouelleil A."/>
            <person name="Bishop L."/>
            <person name="Davey E."/>
            <person name="Deng R."/>
            <person name="Deng X."/>
            <person name="Fan L."/>
            <person name="Fantoni G."/>
            <person name="Fitzgerald M."/>
            <person name="Gogineni E."/>
            <person name="Goldberg J.M."/>
            <person name="Handley G."/>
            <person name="Hu X."/>
            <person name="Huber C."/>
            <person name="Jiao X."/>
            <person name="Jones K."/>
            <person name="Levin J.Z."/>
            <person name="Liu Y."/>
            <person name="Macdonald P."/>
            <person name="Melnikov A."/>
            <person name="Raley C."/>
            <person name="Sassi M."/>
            <person name="Sherman B.T."/>
            <person name="Song X."/>
            <person name="Sykes S."/>
            <person name="Tran B."/>
            <person name="Walsh L."/>
            <person name="Xia Y."/>
            <person name="Yang J."/>
            <person name="Young S."/>
            <person name="Zeng Q."/>
            <person name="Zheng X."/>
            <person name="Stephens R."/>
            <person name="Nusbaum C."/>
            <person name="Birren B.W."/>
            <person name="Azadi P."/>
            <person name="Lempicki R.A."/>
            <person name="Cuomo C.A."/>
            <person name="Kovacs J.A."/>
        </authorList>
    </citation>
    <scope>NUCLEOTIDE SEQUENCE [LARGE SCALE GENOMIC DNA]</scope>
    <source>
        <strain evidence="3">B123</strain>
    </source>
</reference>
<dbReference type="GO" id="GO:0003735">
    <property type="term" value="F:structural constituent of ribosome"/>
    <property type="evidence" value="ECO:0007669"/>
    <property type="project" value="InterPro"/>
</dbReference>
<gene>
    <name evidence="2" type="ORF">PNEG_01865</name>
</gene>
<dbReference type="GO" id="GO:0005763">
    <property type="term" value="C:mitochondrial small ribosomal subunit"/>
    <property type="evidence" value="ECO:0007669"/>
    <property type="project" value="TreeGrafter"/>
</dbReference>
<evidence type="ECO:0000259" key="1">
    <source>
        <dbReference type="Pfam" id="PF10213"/>
    </source>
</evidence>
<dbReference type="GeneID" id="19895559"/>
<protein>
    <recommendedName>
        <fullName evidence="1">Small ribosomal subunit protein mS35 mitochondrial conserved domain-containing protein</fullName>
    </recommendedName>
</protein>
<dbReference type="PANTHER" id="PTHR13490:SF0">
    <property type="entry name" value="SMALL RIBOSOMAL SUBUNIT PROTEIN MS35"/>
    <property type="match status" value="1"/>
</dbReference>
<dbReference type="OMA" id="AMNLKWA"/>
<organism evidence="2 3">
    <name type="scientific">Pneumocystis murina (strain B123)</name>
    <name type="common">Mouse pneumocystis pneumonia agent</name>
    <name type="synonym">Pneumocystis carinii f. sp. muris</name>
    <dbReference type="NCBI Taxonomy" id="1069680"/>
    <lineage>
        <taxon>Eukaryota</taxon>
        <taxon>Fungi</taxon>
        <taxon>Dikarya</taxon>
        <taxon>Ascomycota</taxon>
        <taxon>Taphrinomycotina</taxon>
        <taxon>Pneumocystomycetes</taxon>
        <taxon>Pneumocystaceae</taxon>
        <taxon>Pneumocystis</taxon>
    </lineage>
</organism>
<dbReference type="RefSeq" id="XP_007873838.1">
    <property type="nucleotide sequence ID" value="XM_007875647.1"/>
</dbReference>
<dbReference type="InterPro" id="IPR039848">
    <property type="entry name" value="Ribosomal_mS35_mt"/>
</dbReference>
<name>M7NQZ7_PNEMU</name>
<dbReference type="eggNOG" id="KOG3933">
    <property type="taxonomic scope" value="Eukaryota"/>
</dbReference>
<proteinExistence type="predicted"/>
<dbReference type="GO" id="GO:0032543">
    <property type="term" value="P:mitochondrial translation"/>
    <property type="evidence" value="ECO:0007669"/>
    <property type="project" value="InterPro"/>
</dbReference>
<dbReference type="HOGENOM" id="CLU_072379_1_1_1"/>
<comment type="caution">
    <text evidence="2">The sequence shown here is derived from an EMBL/GenBank/DDBJ whole genome shotgun (WGS) entry which is preliminary data.</text>
</comment>
<keyword evidence="3" id="KW-1185">Reference proteome</keyword>
<accession>M7NQZ7</accession>
<sequence length="222" mass="26838">MFLNIFIRSLLNYSNSFLKIRCFSSKSLDSFSVLKKPLNYTYERRLKRRKDDNNVEKRMKEYKFDDITSLAHDYLDEHREIREYYRKIAWELPTLTKFSMKYEVPGKEDILKFRYTTYLGEKHPAESKVTMEVLLNNLGLSLVERHKLIVLSGPRYNPLTDVLKFNCELFPERDENKKYLNEQLKKLIEEAKDLRDTFEDIPQDFRHVKSKTSITFPKEWIR</sequence>
<dbReference type="EMBL" id="AFWA02000009">
    <property type="protein sequence ID" value="EMR09677.1"/>
    <property type="molecule type" value="Genomic_DNA"/>
</dbReference>
<dbReference type="STRING" id="1069680.M7NQZ7"/>
<dbReference type="Pfam" id="PF10213">
    <property type="entry name" value="MRP-S28"/>
    <property type="match status" value="1"/>
</dbReference>
<feature type="domain" description="Small ribosomal subunit protein mS35 mitochondrial conserved" evidence="1">
    <location>
        <begin position="101"/>
        <end position="220"/>
    </location>
</feature>
<dbReference type="PANTHER" id="PTHR13490">
    <property type="entry name" value="MITOCHONDRIAL 28S RIBOSOMAL PROTEIN S28"/>
    <property type="match status" value="1"/>
</dbReference>
<dbReference type="OrthoDB" id="283424at2759"/>